<evidence type="ECO:0000313" key="3">
    <source>
        <dbReference type="Proteomes" id="UP001143463"/>
    </source>
</evidence>
<evidence type="ECO:0000256" key="1">
    <source>
        <dbReference type="SAM" id="MobiDB-lite"/>
    </source>
</evidence>
<organism evidence="2 3">
    <name type="scientific">Pseudonocardia halophobica</name>
    <dbReference type="NCBI Taxonomy" id="29401"/>
    <lineage>
        <taxon>Bacteria</taxon>
        <taxon>Bacillati</taxon>
        <taxon>Actinomycetota</taxon>
        <taxon>Actinomycetes</taxon>
        <taxon>Pseudonocardiales</taxon>
        <taxon>Pseudonocardiaceae</taxon>
        <taxon>Pseudonocardia</taxon>
    </lineage>
</organism>
<keyword evidence="3" id="KW-1185">Reference proteome</keyword>
<dbReference type="EMBL" id="BSFQ01000061">
    <property type="protein sequence ID" value="GLL15963.1"/>
    <property type="molecule type" value="Genomic_DNA"/>
</dbReference>
<evidence type="ECO:0000313" key="2">
    <source>
        <dbReference type="EMBL" id="GLL15963.1"/>
    </source>
</evidence>
<feature type="region of interest" description="Disordered" evidence="1">
    <location>
        <begin position="75"/>
        <end position="101"/>
    </location>
</feature>
<comment type="caution">
    <text evidence="2">The sequence shown here is derived from an EMBL/GenBank/DDBJ whole genome shotgun (WGS) entry which is preliminary data.</text>
</comment>
<accession>A0A9W6P160</accession>
<reference evidence="2" key="2">
    <citation type="submission" date="2023-01" db="EMBL/GenBank/DDBJ databases">
        <authorList>
            <person name="Sun Q."/>
            <person name="Evtushenko L."/>
        </authorList>
    </citation>
    <scope>NUCLEOTIDE SEQUENCE</scope>
    <source>
        <strain evidence="2">VKM Ac-1069</strain>
    </source>
</reference>
<feature type="compositionally biased region" description="Basic and acidic residues" evidence="1">
    <location>
        <begin position="75"/>
        <end position="85"/>
    </location>
</feature>
<gene>
    <name evidence="2" type="ORF">GCM10017577_71170</name>
</gene>
<name>A0A9W6P160_9PSEU</name>
<dbReference type="Proteomes" id="UP001143463">
    <property type="component" value="Unassembled WGS sequence"/>
</dbReference>
<sequence length="101" mass="10561">MRVESMAAHQPDVIVNSTADADAVKSRDLGRAAEVAGAEQEYPARASAIGTGLDTSREAVPMTVTCPAADALPHLRHDGRVRDRSSWSGAPPDVEPAETAP</sequence>
<protein>
    <submittedName>
        <fullName evidence="2">Uncharacterized protein</fullName>
    </submittedName>
</protein>
<dbReference type="AlphaFoldDB" id="A0A9W6P160"/>
<proteinExistence type="predicted"/>
<reference evidence="2" key="1">
    <citation type="journal article" date="2014" name="Int. J. Syst. Evol. Microbiol.">
        <title>Complete genome sequence of Corynebacterium casei LMG S-19264T (=DSM 44701T), isolated from a smear-ripened cheese.</title>
        <authorList>
            <consortium name="US DOE Joint Genome Institute (JGI-PGF)"/>
            <person name="Walter F."/>
            <person name="Albersmeier A."/>
            <person name="Kalinowski J."/>
            <person name="Ruckert C."/>
        </authorList>
    </citation>
    <scope>NUCLEOTIDE SEQUENCE</scope>
    <source>
        <strain evidence="2">VKM Ac-1069</strain>
    </source>
</reference>